<evidence type="ECO:0000313" key="4">
    <source>
        <dbReference type="Proteomes" id="UP000215244"/>
    </source>
</evidence>
<name>A0A223V3K1_9FLAO</name>
<dbReference type="EMBL" id="CP022957">
    <property type="protein sequence ID" value="ASV30003.1"/>
    <property type="molecule type" value="Genomic_DNA"/>
</dbReference>
<dbReference type="PROSITE" id="PS51257">
    <property type="entry name" value="PROKAR_LIPOPROTEIN"/>
    <property type="match status" value="1"/>
</dbReference>
<gene>
    <name evidence="3" type="ORF">CJ263_07085</name>
</gene>
<dbReference type="Proteomes" id="UP000215244">
    <property type="component" value="Chromosome"/>
</dbReference>
<organism evidence="3 4">
    <name type="scientific">Maribacter cobaltidurans</name>
    <dbReference type="NCBI Taxonomy" id="1178778"/>
    <lineage>
        <taxon>Bacteria</taxon>
        <taxon>Pseudomonadati</taxon>
        <taxon>Bacteroidota</taxon>
        <taxon>Flavobacteriia</taxon>
        <taxon>Flavobacteriales</taxon>
        <taxon>Flavobacteriaceae</taxon>
        <taxon>Maribacter</taxon>
    </lineage>
</organism>
<keyword evidence="4" id="KW-1185">Reference proteome</keyword>
<feature type="compositionally biased region" description="Polar residues" evidence="1">
    <location>
        <begin position="74"/>
        <end position="90"/>
    </location>
</feature>
<sequence>MKYLITLIVLTSFGCIIYGFNLDPSKEDTAHKFIGGGTVGLFLIAMPLFLIKESRGKKMNDYMLTEENIRKMQGKSTKNTENQQFPKDKK</sequence>
<evidence type="ECO:0000256" key="2">
    <source>
        <dbReference type="SAM" id="Phobius"/>
    </source>
</evidence>
<feature type="region of interest" description="Disordered" evidence="1">
    <location>
        <begin position="70"/>
        <end position="90"/>
    </location>
</feature>
<keyword evidence="2" id="KW-0812">Transmembrane</keyword>
<dbReference type="KEGG" id="marb:CJ263_07085"/>
<protein>
    <submittedName>
        <fullName evidence="3">Uncharacterized protein</fullName>
    </submittedName>
</protein>
<keyword evidence="2" id="KW-0472">Membrane</keyword>
<dbReference type="AlphaFoldDB" id="A0A223V3K1"/>
<dbReference type="RefSeq" id="WP_094996624.1">
    <property type="nucleotide sequence ID" value="NZ_BMJL01000006.1"/>
</dbReference>
<keyword evidence="2" id="KW-1133">Transmembrane helix</keyword>
<reference evidence="3 4" key="1">
    <citation type="submission" date="2017-08" db="EMBL/GenBank/DDBJ databases">
        <title>The complete genome sequence of Maribacter sp. B1, isolated from deep-sea sediment.</title>
        <authorList>
            <person name="Wu Y.-H."/>
            <person name="Cheng H."/>
            <person name="Xu X.-W."/>
        </authorList>
    </citation>
    <scope>NUCLEOTIDE SEQUENCE [LARGE SCALE GENOMIC DNA]</scope>
    <source>
        <strain evidence="3 4">B1</strain>
    </source>
</reference>
<accession>A0A223V3K1</accession>
<evidence type="ECO:0000313" key="3">
    <source>
        <dbReference type="EMBL" id="ASV30003.1"/>
    </source>
</evidence>
<proteinExistence type="predicted"/>
<dbReference type="OrthoDB" id="1145018at2"/>
<feature type="transmembrane region" description="Helical" evidence="2">
    <location>
        <begin position="29"/>
        <end position="51"/>
    </location>
</feature>
<evidence type="ECO:0000256" key="1">
    <source>
        <dbReference type="SAM" id="MobiDB-lite"/>
    </source>
</evidence>